<evidence type="ECO:0000256" key="1">
    <source>
        <dbReference type="SAM" id="MobiDB-lite"/>
    </source>
</evidence>
<dbReference type="WormBase" id="Bm9474">
    <property type="protein sequence ID" value="BM43229"/>
    <property type="gene ID" value="WBGene00229735"/>
</dbReference>
<evidence type="ECO:0000313" key="2">
    <source>
        <dbReference type="EMBL" id="CRZ23753.1"/>
    </source>
</evidence>
<protein>
    <submittedName>
        <fullName evidence="2">Bm9474</fullName>
    </submittedName>
</protein>
<feature type="region of interest" description="Disordered" evidence="1">
    <location>
        <begin position="1"/>
        <end position="57"/>
    </location>
</feature>
<feature type="region of interest" description="Disordered" evidence="1">
    <location>
        <begin position="77"/>
        <end position="96"/>
    </location>
</feature>
<feature type="compositionally biased region" description="Low complexity" evidence="1">
    <location>
        <begin position="27"/>
        <end position="38"/>
    </location>
</feature>
<feature type="compositionally biased region" description="Acidic residues" evidence="1">
    <location>
        <begin position="39"/>
        <end position="48"/>
    </location>
</feature>
<proteinExistence type="predicted"/>
<dbReference type="EMBL" id="LN856919">
    <property type="protein sequence ID" value="CRZ23753.1"/>
    <property type="molecule type" value="Genomic_DNA"/>
</dbReference>
<dbReference type="AlphaFoldDB" id="A0A0H5S6H4"/>
<sequence>MGDTEESIDASVMGSNKQKKTAIEKPSASPCGSSSSGEISDDSDGEAEDAVHHVAQSEATRNGFIEYRRREFKRDFHSNREHDVPQQFDPDNDYRHPHLTPEQISLRVRKIPGPDVLVELSDVGMRHLLSDVHELDREQIRLSNNRRKLLEQMRQMHKQEIGSLRECMETLKRLMSERGMNLLATHIGQDVMEFLHEKDQTFSAGSVSLPTKVLDSSSDSCRGSYGVFPKTQSFAQNSLPPRPHFVPECSGAFSYPPVTPTMPGPLILPPPDFSVPPPFPAHALQAGNDHAFESPGTSAITTRDVSVTSSMSAPSLCGAIGESGTQNPLRNISLVTTNERTAEIASGSSNHIPPSSTGAPENIGRLGFRPKINRELDHSGLLSGIPQQPPQPPMMGIMRTQQRFGIPPFRDGVSIMDNARGAPFLDERGMPFPNSRIVSLYDDGRLPFHEYEHPQGDEAIRIRHVWSTRPPVTQRRLLQPGVFRDRKIQRVMVSTSAGRIQGAEIRDRSRSPHGGSKPLIANSSCETIATTTIAANISATHVSSNNDVEGNVMLVDENSEPGTDKISQC</sequence>
<feature type="region of interest" description="Disordered" evidence="1">
    <location>
        <begin position="499"/>
        <end position="521"/>
    </location>
</feature>
<evidence type="ECO:0000313" key="3">
    <source>
        <dbReference type="WormBase" id="Bm9474"/>
    </source>
</evidence>
<reference evidence="2" key="2">
    <citation type="submission" date="2012-12" db="EMBL/GenBank/DDBJ databases">
        <authorList>
            <person name="Gao Y.W."/>
            <person name="Fan S.T."/>
            <person name="Sun H.T."/>
            <person name="Wang Z."/>
            <person name="Gao X.L."/>
            <person name="Li Y.G."/>
            <person name="Wang T.C."/>
            <person name="Zhang K."/>
            <person name="Xu W.W."/>
            <person name="Yu Z.J."/>
            <person name="Xia X.Z."/>
        </authorList>
    </citation>
    <scope>NUCLEOTIDE SEQUENCE</scope>
    <source>
        <strain evidence="2">FR3</strain>
    </source>
</reference>
<name>A0A0H5S6H4_BRUMA</name>
<accession>A0A0H5S6H4</accession>
<reference evidence="2" key="1">
    <citation type="journal article" date="2007" name="Science">
        <title>Draft genome of the filarial nematode parasite Brugia malayi.</title>
        <authorList>
            <person name="Ghedin E."/>
            <person name="Wang S."/>
            <person name="Spiro D."/>
            <person name="Caler E."/>
            <person name="Zhao Q."/>
            <person name="Crabtree J."/>
            <person name="Allen J.E."/>
            <person name="Delcher A.L."/>
            <person name="Guiliano D.B."/>
            <person name="Miranda-Saavedra D."/>
            <person name="Angiuoli S.V."/>
            <person name="Creasy T."/>
            <person name="Amedeo P."/>
            <person name="Haas B."/>
            <person name="El-Sayed N.M."/>
            <person name="Wortman J.R."/>
            <person name="Feldblyum T."/>
            <person name="Tallon L."/>
            <person name="Schatz M."/>
            <person name="Shumway M."/>
            <person name="Koo H."/>
            <person name="Salzberg S.L."/>
            <person name="Schobel S."/>
            <person name="Pertea M."/>
            <person name="Pop M."/>
            <person name="White O."/>
            <person name="Barton G.J."/>
            <person name="Carlow C.K."/>
            <person name="Crawford M.J."/>
            <person name="Daub J."/>
            <person name="Dimmic M.W."/>
            <person name="Estes C.F."/>
            <person name="Foster J.M."/>
            <person name="Ganatra M."/>
            <person name="Gregory W.F."/>
            <person name="Johnson N.M."/>
            <person name="Jin J."/>
            <person name="Komuniecki R."/>
            <person name="Korf I."/>
            <person name="Kumar S."/>
            <person name="Laney S."/>
            <person name="Li B.W."/>
            <person name="Li W."/>
            <person name="Lindblom T.H."/>
            <person name="Lustigman S."/>
            <person name="Ma D."/>
            <person name="Maina C.V."/>
            <person name="Martin D.M."/>
            <person name="McCarter J.P."/>
            <person name="McReynolds L."/>
            <person name="Mitreva M."/>
            <person name="Nutman T.B."/>
            <person name="Parkinson J."/>
            <person name="Peregrin-Alvarez J.M."/>
            <person name="Poole C."/>
            <person name="Ren Q."/>
            <person name="Saunders L."/>
            <person name="Sluder A.E."/>
            <person name="Smith K."/>
            <person name="Stanke M."/>
            <person name="Unnasch T.R."/>
            <person name="Ware J."/>
            <person name="Wei A.D."/>
            <person name="Weil G."/>
            <person name="Williams D.J."/>
            <person name="Zhang Y."/>
            <person name="Williams S.A."/>
            <person name="Fraser-Liggett C."/>
            <person name="Slatko B."/>
            <person name="Blaxter M.L."/>
            <person name="Scott A.L."/>
        </authorList>
    </citation>
    <scope>NUCLEOTIDE SEQUENCE</scope>
    <source>
        <strain evidence="2">FR3</strain>
    </source>
</reference>
<organism evidence="2">
    <name type="scientific">Brugia malayi</name>
    <name type="common">Filarial nematode worm</name>
    <dbReference type="NCBI Taxonomy" id="6279"/>
    <lineage>
        <taxon>Eukaryota</taxon>
        <taxon>Metazoa</taxon>
        <taxon>Ecdysozoa</taxon>
        <taxon>Nematoda</taxon>
        <taxon>Chromadorea</taxon>
        <taxon>Rhabditida</taxon>
        <taxon>Spirurina</taxon>
        <taxon>Spiruromorpha</taxon>
        <taxon>Filarioidea</taxon>
        <taxon>Onchocercidae</taxon>
        <taxon>Brugia</taxon>
    </lineage>
</organism>
<dbReference type="OMA" id="PNINSAH"/>
<gene>
    <name evidence="2 3" type="ORF">Bm9474</name>
    <name evidence="2" type="ORF">BM_Bm9474</name>
</gene>